<name>A0P1W6_ROSAI</name>
<accession>A0P1W6</accession>
<dbReference type="eggNOG" id="ENOG502Z9UU">
    <property type="taxonomic scope" value="Bacteria"/>
</dbReference>
<dbReference type="Proteomes" id="UP000004848">
    <property type="component" value="Unassembled WGS sequence"/>
</dbReference>
<reference evidence="1 2" key="1">
    <citation type="submission" date="2006-05" db="EMBL/GenBank/DDBJ databases">
        <authorList>
            <person name="King G."/>
            <person name="Ferriera S."/>
            <person name="Johnson J."/>
            <person name="Kravitz S."/>
            <person name="Beeson K."/>
            <person name="Sutton G."/>
            <person name="Rogers Y.-H."/>
            <person name="Friedman R."/>
            <person name="Frazier M."/>
            <person name="Venter J.C."/>
        </authorList>
    </citation>
    <scope>NUCLEOTIDE SEQUENCE [LARGE SCALE GENOMIC DNA]</scope>
    <source>
        <strain evidence="2">ATCC 25650 / DSM 13394 / JCM 20685 / NBRC 16684 / NCIMB 2208 / IAM 12614 / B1</strain>
    </source>
</reference>
<organism evidence="1 2">
    <name type="scientific">Roseibium aggregatum (strain ATCC 25650 / DSM 13394 / JCM 20685 / NBRC 16684 / NCIMB 2208 / IAM 12614 / B1)</name>
    <name type="common">Stappia aggregata</name>
    <dbReference type="NCBI Taxonomy" id="384765"/>
    <lineage>
        <taxon>Bacteria</taxon>
        <taxon>Pseudomonadati</taxon>
        <taxon>Pseudomonadota</taxon>
        <taxon>Alphaproteobacteria</taxon>
        <taxon>Hyphomicrobiales</taxon>
        <taxon>Stappiaceae</taxon>
        <taxon>Roseibium</taxon>
    </lineage>
</organism>
<dbReference type="RefSeq" id="WP_006939224.1">
    <property type="nucleotide sequence ID" value="NZ_AAUW01000024.1"/>
</dbReference>
<dbReference type="GeneID" id="68849424"/>
<evidence type="ECO:0000313" key="1">
    <source>
        <dbReference type="EMBL" id="EAV41042.1"/>
    </source>
</evidence>
<evidence type="ECO:0000313" key="2">
    <source>
        <dbReference type="Proteomes" id="UP000004848"/>
    </source>
</evidence>
<dbReference type="AlphaFoldDB" id="A0P1W6"/>
<gene>
    <name evidence="1" type="ORF">SIAM614_29971</name>
</gene>
<protein>
    <recommendedName>
        <fullName evidence="3">DUF3800 domain-containing protein</fullName>
    </recommendedName>
</protein>
<comment type="caution">
    <text evidence="1">The sequence shown here is derived from an EMBL/GenBank/DDBJ whole genome shotgun (WGS) entry which is preliminary data.</text>
</comment>
<sequence>MECFRIDESGYTGFDLLIPQQRLQGAAAIAISDEDAALLIKEHFPRRQAPELKYRALSRRPNNRPHLLALLRDLLQSYKCVTHVMDKRYMLILMFCDYAVEPWYYERGANFYVDGQNYAMGSLLSVVGSTFNAD</sequence>
<evidence type="ECO:0008006" key="3">
    <source>
        <dbReference type="Google" id="ProtNLM"/>
    </source>
</evidence>
<proteinExistence type="predicted"/>
<dbReference type="EMBL" id="AAUW01000024">
    <property type="protein sequence ID" value="EAV41042.1"/>
    <property type="molecule type" value="Genomic_DNA"/>
</dbReference>